<protein>
    <submittedName>
        <fullName evidence="1">Uncharacterized protein</fullName>
    </submittedName>
</protein>
<dbReference type="AlphaFoldDB" id="B9S5Y9"/>
<evidence type="ECO:0000313" key="2">
    <source>
        <dbReference type="Proteomes" id="UP000008311"/>
    </source>
</evidence>
<dbReference type="InParanoid" id="B9S5Y9"/>
<sequence>MHGNCSNPCGEPYGSHVRVACEHEKLTATANYTATVVEREGFVPCQGLDQGGQLLWGQLVRVARAWV</sequence>
<name>B9S5Y9_RICCO</name>
<dbReference type="EMBL" id="EQ973877">
    <property type="protein sequence ID" value="EEF40898.1"/>
    <property type="molecule type" value="Genomic_DNA"/>
</dbReference>
<dbReference type="Proteomes" id="UP000008311">
    <property type="component" value="Unassembled WGS sequence"/>
</dbReference>
<reference evidence="2" key="1">
    <citation type="journal article" date="2010" name="Nat. Biotechnol.">
        <title>Draft genome sequence of the oilseed species Ricinus communis.</title>
        <authorList>
            <person name="Chan A.P."/>
            <person name="Crabtree J."/>
            <person name="Zhao Q."/>
            <person name="Lorenzi H."/>
            <person name="Orvis J."/>
            <person name="Puiu D."/>
            <person name="Melake-Berhan A."/>
            <person name="Jones K.M."/>
            <person name="Redman J."/>
            <person name="Chen G."/>
            <person name="Cahoon E.B."/>
            <person name="Gedil M."/>
            <person name="Stanke M."/>
            <person name="Haas B.J."/>
            <person name="Wortman J.R."/>
            <person name="Fraser-Liggett C.M."/>
            <person name="Ravel J."/>
            <person name="Rabinowicz P.D."/>
        </authorList>
    </citation>
    <scope>NUCLEOTIDE SEQUENCE [LARGE SCALE GENOMIC DNA]</scope>
    <source>
        <strain evidence="2">cv. Hale</strain>
    </source>
</reference>
<accession>B9S5Y9</accession>
<organism evidence="1 2">
    <name type="scientific">Ricinus communis</name>
    <name type="common">Castor bean</name>
    <dbReference type="NCBI Taxonomy" id="3988"/>
    <lineage>
        <taxon>Eukaryota</taxon>
        <taxon>Viridiplantae</taxon>
        <taxon>Streptophyta</taxon>
        <taxon>Embryophyta</taxon>
        <taxon>Tracheophyta</taxon>
        <taxon>Spermatophyta</taxon>
        <taxon>Magnoliopsida</taxon>
        <taxon>eudicotyledons</taxon>
        <taxon>Gunneridae</taxon>
        <taxon>Pentapetalae</taxon>
        <taxon>rosids</taxon>
        <taxon>fabids</taxon>
        <taxon>Malpighiales</taxon>
        <taxon>Euphorbiaceae</taxon>
        <taxon>Acalyphoideae</taxon>
        <taxon>Acalypheae</taxon>
        <taxon>Ricinus</taxon>
    </lineage>
</organism>
<gene>
    <name evidence="1" type="ORF">RCOM_1062460</name>
</gene>
<evidence type="ECO:0000313" key="1">
    <source>
        <dbReference type="EMBL" id="EEF40898.1"/>
    </source>
</evidence>
<keyword evidence="2" id="KW-1185">Reference proteome</keyword>
<proteinExistence type="predicted"/>